<protein>
    <submittedName>
        <fullName evidence="1">Uncharacterized protein</fullName>
    </submittedName>
</protein>
<sequence length="91" mass="9485">MFVVGDVEPGVEPLIRQAAVGVAGSGVSMVRIGEQPQTVVQERASSGVVLVVLRKTPVHVSEARADAVLVPFQGGQVDGVGEVRREQLVAL</sequence>
<evidence type="ECO:0000313" key="1">
    <source>
        <dbReference type="EMBL" id="KZE12288.1"/>
    </source>
</evidence>
<evidence type="ECO:0000313" key="2">
    <source>
        <dbReference type="Proteomes" id="UP000076612"/>
    </source>
</evidence>
<dbReference type="AlphaFoldDB" id="A0AB34XQ51"/>
<dbReference type="EMBL" id="LQQR01000051">
    <property type="protein sequence ID" value="KZE12288.1"/>
    <property type="molecule type" value="Genomic_DNA"/>
</dbReference>
<comment type="caution">
    <text evidence="1">The sequence shown here is derived from an EMBL/GenBank/DDBJ whole genome shotgun (WGS) entry which is preliminary data.</text>
</comment>
<name>A0AB34XQ51_9MICO</name>
<proteinExistence type="predicted"/>
<accession>A0AB34XQ51</accession>
<gene>
    <name evidence="1" type="ORF">AVW13_16310</name>
</gene>
<dbReference type="RefSeq" id="WP_040341372.1">
    <property type="nucleotide sequence ID" value="NZ_CP068173.1"/>
</dbReference>
<dbReference type="Proteomes" id="UP000076612">
    <property type="component" value="Unassembled WGS sequence"/>
</dbReference>
<organism evidence="1 2">
    <name type="scientific">Brevibacterium casei</name>
    <dbReference type="NCBI Taxonomy" id="33889"/>
    <lineage>
        <taxon>Bacteria</taxon>
        <taxon>Bacillati</taxon>
        <taxon>Actinomycetota</taxon>
        <taxon>Actinomycetes</taxon>
        <taxon>Micrococcales</taxon>
        <taxon>Brevibacteriaceae</taxon>
        <taxon>Brevibacterium</taxon>
    </lineage>
</organism>
<reference evidence="2" key="1">
    <citation type="submission" date="2016-01" db="EMBL/GenBank/DDBJ databases">
        <title>Draft genome of Chromobacterium sp. F49.</title>
        <authorList>
            <person name="Hong K.W."/>
        </authorList>
    </citation>
    <scope>NUCLEOTIDE SEQUENCE [LARGE SCALE GENOMIC DNA]</scope>
    <source>
        <strain evidence="2">M40</strain>
    </source>
</reference>